<dbReference type="GO" id="GO:0008080">
    <property type="term" value="F:N-acetyltransferase activity"/>
    <property type="evidence" value="ECO:0007669"/>
    <property type="project" value="InterPro"/>
</dbReference>
<dbReference type="PANTHER" id="PTHR43420">
    <property type="entry name" value="ACETYLTRANSFERASE"/>
    <property type="match status" value="1"/>
</dbReference>
<keyword evidence="6" id="KW-0689">Ribosomal protein</keyword>
<dbReference type="GeneID" id="62875544"/>
<comment type="similarity">
    <text evidence="1">Belongs to the acetyltransferase family. RimI subfamily.</text>
</comment>
<dbReference type="EMBL" id="CP069188">
    <property type="protein sequence ID" value="QRV13390.1"/>
    <property type="molecule type" value="Genomic_DNA"/>
</dbReference>
<evidence type="ECO:0000313" key="7">
    <source>
        <dbReference type="Proteomes" id="UP000637819"/>
    </source>
</evidence>
<evidence type="ECO:0000256" key="2">
    <source>
        <dbReference type="ARBA" id="ARBA00022490"/>
    </source>
</evidence>
<dbReference type="InterPro" id="IPR016181">
    <property type="entry name" value="Acyl_CoA_acyltransferase"/>
</dbReference>
<evidence type="ECO:0000256" key="1">
    <source>
        <dbReference type="ARBA" id="ARBA00005395"/>
    </source>
</evidence>
<dbReference type="GO" id="GO:0005840">
    <property type="term" value="C:ribosome"/>
    <property type="evidence" value="ECO:0007669"/>
    <property type="project" value="UniProtKB-KW"/>
</dbReference>
<keyword evidence="3" id="KW-0808">Transferase</keyword>
<dbReference type="KEGG" id="hsal:JMJ58_10430"/>
<dbReference type="RefSeq" id="WP_126662477.1">
    <property type="nucleotide sequence ID" value="NZ_CP069188.1"/>
</dbReference>
<dbReference type="PANTHER" id="PTHR43420:SF12">
    <property type="entry name" value="N-ACETYLTRANSFERASE DOMAIN-CONTAINING PROTEIN"/>
    <property type="match status" value="1"/>
</dbReference>
<dbReference type="Proteomes" id="UP000637819">
    <property type="component" value="Chromosome"/>
</dbReference>
<accession>A0A8T8DW01</accession>
<dbReference type="Pfam" id="PF00583">
    <property type="entry name" value="Acetyltransf_1"/>
    <property type="match status" value="1"/>
</dbReference>
<sequence length="160" mass="17380">MTTPASGAADGDDGLSIRPAARADLLAIVRIENESFSQPWPYDAFERFLGDDGFLVAVEGGTIAGYIVADVSTQFGRELGHIKDIAVHPDHRDSGIGTALLTRGMAVLTARGADSVKLEVRRTNDGAKRLYRQFGFEPLRRVPGYYGNGEDAIIMLRKLE</sequence>
<dbReference type="InterPro" id="IPR000182">
    <property type="entry name" value="GNAT_dom"/>
</dbReference>
<keyword evidence="2" id="KW-0963">Cytoplasm</keyword>
<dbReference type="SUPFAM" id="SSF55729">
    <property type="entry name" value="Acyl-CoA N-acyltransferases (Nat)"/>
    <property type="match status" value="1"/>
</dbReference>
<reference evidence="6 7" key="1">
    <citation type="submission" date="2021-01" db="EMBL/GenBank/DDBJ databases">
        <title>Genome Sequence and Methylation Pattern of Haloterrigena salifodinae BOL5-1, An Extremely Halophilic Archaeon from a Bolivian Salt Mine.</title>
        <authorList>
            <person name="DasSarma P."/>
            <person name="Anton B.P."/>
            <person name="DasSarma S.L."/>
            <person name="von Ehrenheim H.A.L."/>
            <person name="Martinez F.L."/>
            <person name="Guzman D."/>
            <person name="Roberts R.J."/>
            <person name="DasSarma S."/>
        </authorList>
    </citation>
    <scope>NUCLEOTIDE SEQUENCE [LARGE SCALE GENOMIC DNA]</scope>
    <source>
        <strain evidence="6 7">BOL5-1</strain>
    </source>
</reference>
<dbReference type="OrthoDB" id="43754at2157"/>
<keyword evidence="6" id="KW-0687">Ribonucleoprotein</keyword>
<evidence type="ECO:0000256" key="4">
    <source>
        <dbReference type="ARBA" id="ARBA00023315"/>
    </source>
</evidence>
<gene>
    <name evidence="6" type="primary">rimI</name>
    <name evidence="6" type="ORF">JMJ58_10430</name>
</gene>
<evidence type="ECO:0000313" key="6">
    <source>
        <dbReference type="EMBL" id="QRV13390.1"/>
    </source>
</evidence>
<dbReference type="PROSITE" id="PS51186">
    <property type="entry name" value="GNAT"/>
    <property type="match status" value="1"/>
</dbReference>
<dbReference type="Gene3D" id="3.40.630.30">
    <property type="match status" value="1"/>
</dbReference>
<dbReference type="AlphaFoldDB" id="A0A8T8DW01"/>
<protein>
    <submittedName>
        <fullName evidence="6">Ribosomal protein S18-alanine N-acetyltransferase</fullName>
    </submittedName>
</protein>
<name>A0A8T8DW01_9EURY</name>
<organism evidence="6 7">
    <name type="scientific">Haloterrigena salifodinae</name>
    <dbReference type="NCBI Taxonomy" id="2675099"/>
    <lineage>
        <taxon>Archaea</taxon>
        <taxon>Methanobacteriati</taxon>
        <taxon>Methanobacteriota</taxon>
        <taxon>Stenosarchaea group</taxon>
        <taxon>Halobacteria</taxon>
        <taxon>Halobacteriales</taxon>
        <taxon>Natrialbaceae</taxon>
        <taxon>Haloterrigena</taxon>
    </lineage>
</organism>
<keyword evidence="4" id="KW-0012">Acyltransferase</keyword>
<proteinExistence type="inferred from homology"/>
<keyword evidence="7" id="KW-1185">Reference proteome</keyword>
<dbReference type="InterPro" id="IPR050680">
    <property type="entry name" value="YpeA/RimI_acetyltransf"/>
</dbReference>
<evidence type="ECO:0000259" key="5">
    <source>
        <dbReference type="PROSITE" id="PS51186"/>
    </source>
</evidence>
<dbReference type="CDD" id="cd04301">
    <property type="entry name" value="NAT_SF"/>
    <property type="match status" value="1"/>
</dbReference>
<feature type="domain" description="N-acetyltransferase" evidence="5">
    <location>
        <begin position="15"/>
        <end position="160"/>
    </location>
</feature>
<dbReference type="InterPro" id="IPR006464">
    <property type="entry name" value="AcTrfase_RimI/Ard1"/>
</dbReference>
<evidence type="ECO:0000256" key="3">
    <source>
        <dbReference type="ARBA" id="ARBA00022679"/>
    </source>
</evidence>
<dbReference type="NCBIfam" id="TIGR01575">
    <property type="entry name" value="rimI"/>
    <property type="match status" value="1"/>
</dbReference>